<accession>A0A1Q9DUV1</accession>
<dbReference type="AlphaFoldDB" id="A0A1Q9DUV1"/>
<keyword evidence="2" id="KW-1185">Reference proteome</keyword>
<dbReference type="EMBL" id="LSRX01000380">
    <property type="protein sequence ID" value="OLP98947.1"/>
    <property type="molecule type" value="Genomic_DNA"/>
</dbReference>
<proteinExistence type="predicted"/>
<dbReference type="Proteomes" id="UP000186817">
    <property type="component" value="Unassembled WGS sequence"/>
</dbReference>
<gene>
    <name evidence="1" type="ORF">AK812_SmicGene18561</name>
</gene>
<dbReference type="OrthoDB" id="432891at2759"/>
<sequence length="738" mass="84127">MGTGRPQRAEKAFVRRRAFLKSFGQPASGDNADEEILELAPPRPLMSWLSVEIFFRSLALNFVRRLKSFRWVNVEREATLVAGLVDAQAARITMRDVSAVVNYYQDPRRSSNLFKRTNMDNFSMFVGGGVETNWGPTAASLPPPGPGLAERAQVLQEALDRQVIVAKEALQERGFWISIFQFVNPEINVGFRSSQLYDQERRPQQPFFSNSDEIEQGREAAAQFQRTPWLTPPHQEGPDSEPPLYSEQMGWDNFRATAPSAELKQEGYKALEKLMRWRSAGKAEDGLARRFAEALKALVGEFRRLVWEMVQQRFLEEGHLECLLLAFVATRGWSEELPPVSRFIQAAVQDVLQTMSPEIREKWRQFRIAEVRDSSSDIYSSVDVRAWPLICTTRPMKYQWLCQAADLLHKLRLQEEFDEAVAACEDQGMIQPGIYATFNDKMLAVNERKDVLYTVLKDLDETERKEDYELRMLHDLLDELDQDIRRCDYVRQAAAAFEFGFLYASTWVDSTGVIENEELTPAQFCDHIEDDPNYEILLRDAVNRLLSISRTFEAAKMLARPEYWISREERSFGPRFWGAAHGQLSLGHPATACPDVEAKLAILRSAWGDPERKMRRKTLGALSSEKMLEVLGSAEQEPEDSFAPLAVGSMCLPGGEEDVLRVPSTEQVNGDRVTRDAIDLLKEELLEGPPVAVGIWWLWRCFNAHIDQHSRAAVLALTYRQRNGRNRLVLIDMIAPGS</sequence>
<protein>
    <submittedName>
        <fullName evidence="1">Uncharacterized protein</fullName>
    </submittedName>
</protein>
<comment type="caution">
    <text evidence="1">The sequence shown here is derived from an EMBL/GenBank/DDBJ whole genome shotgun (WGS) entry which is preliminary data.</text>
</comment>
<reference evidence="1 2" key="1">
    <citation type="submission" date="2016-02" db="EMBL/GenBank/DDBJ databases">
        <title>Genome analysis of coral dinoflagellate symbionts highlights evolutionary adaptations to a symbiotic lifestyle.</title>
        <authorList>
            <person name="Aranda M."/>
            <person name="Li Y."/>
            <person name="Liew Y.J."/>
            <person name="Baumgarten S."/>
            <person name="Simakov O."/>
            <person name="Wilson M."/>
            <person name="Piel J."/>
            <person name="Ashoor H."/>
            <person name="Bougouffa S."/>
            <person name="Bajic V.B."/>
            <person name="Ryu T."/>
            <person name="Ravasi T."/>
            <person name="Bayer T."/>
            <person name="Micklem G."/>
            <person name="Kim H."/>
            <person name="Bhak J."/>
            <person name="Lajeunesse T.C."/>
            <person name="Voolstra C.R."/>
        </authorList>
    </citation>
    <scope>NUCLEOTIDE SEQUENCE [LARGE SCALE GENOMIC DNA]</scope>
    <source>
        <strain evidence="1 2">CCMP2467</strain>
    </source>
</reference>
<organism evidence="1 2">
    <name type="scientific">Symbiodinium microadriaticum</name>
    <name type="common">Dinoflagellate</name>
    <name type="synonym">Zooxanthella microadriatica</name>
    <dbReference type="NCBI Taxonomy" id="2951"/>
    <lineage>
        <taxon>Eukaryota</taxon>
        <taxon>Sar</taxon>
        <taxon>Alveolata</taxon>
        <taxon>Dinophyceae</taxon>
        <taxon>Suessiales</taxon>
        <taxon>Symbiodiniaceae</taxon>
        <taxon>Symbiodinium</taxon>
    </lineage>
</organism>
<evidence type="ECO:0000313" key="1">
    <source>
        <dbReference type="EMBL" id="OLP98947.1"/>
    </source>
</evidence>
<name>A0A1Q9DUV1_SYMMI</name>
<evidence type="ECO:0000313" key="2">
    <source>
        <dbReference type="Proteomes" id="UP000186817"/>
    </source>
</evidence>